<keyword evidence="1" id="KW-0808">Transferase</keyword>
<gene>
    <name evidence="4" type="ORF">IV203_010296</name>
</gene>
<dbReference type="EMBL" id="JAGRRH010000018">
    <property type="protein sequence ID" value="KAG7350936.1"/>
    <property type="molecule type" value="Genomic_DNA"/>
</dbReference>
<keyword evidence="3" id="KW-0418">Kinase</keyword>
<evidence type="ECO:0000313" key="4">
    <source>
        <dbReference type="EMBL" id="KAG7350936.1"/>
    </source>
</evidence>
<evidence type="ECO:0000313" key="5">
    <source>
        <dbReference type="Proteomes" id="UP000693970"/>
    </source>
</evidence>
<reference evidence="4" key="2">
    <citation type="submission" date="2021-04" db="EMBL/GenBank/DDBJ databases">
        <authorList>
            <person name="Podell S."/>
        </authorList>
    </citation>
    <scope>NUCLEOTIDE SEQUENCE</scope>
    <source>
        <strain evidence="4">Hildebrandi</strain>
    </source>
</reference>
<dbReference type="AlphaFoldDB" id="A0A9K3PLA3"/>
<reference evidence="4" key="1">
    <citation type="journal article" date="2021" name="Sci. Rep.">
        <title>Diploid genomic architecture of Nitzschia inconspicua, an elite biomass production diatom.</title>
        <authorList>
            <person name="Oliver A."/>
            <person name="Podell S."/>
            <person name="Pinowska A."/>
            <person name="Traller J.C."/>
            <person name="Smith S.R."/>
            <person name="McClure R."/>
            <person name="Beliaev A."/>
            <person name="Bohutskyi P."/>
            <person name="Hill E.A."/>
            <person name="Rabines A."/>
            <person name="Zheng H."/>
            <person name="Allen L.Z."/>
            <person name="Kuo A."/>
            <person name="Grigoriev I.V."/>
            <person name="Allen A.E."/>
            <person name="Hazlebeck D."/>
            <person name="Allen E.E."/>
        </authorList>
    </citation>
    <scope>NUCLEOTIDE SEQUENCE</scope>
    <source>
        <strain evidence="4">Hildebrandi</strain>
    </source>
</reference>
<dbReference type="InterPro" id="IPR002618">
    <property type="entry name" value="UDPGP_fam"/>
</dbReference>
<dbReference type="GO" id="GO:0050201">
    <property type="term" value="F:fucokinase activity"/>
    <property type="evidence" value="ECO:0007669"/>
    <property type="project" value="TreeGrafter"/>
</dbReference>
<comment type="caution">
    <text evidence="4">The sequence shown here is derived from an EMBL/GenBank/DDBJ whole genome shotgun (WGS) entry which is preliminary data.</text>
</comment>
<dbReference type="OrthoDB" id="37129at2759"/>
<dbReference type="GO" id="GO:0070569">
    <property type="term" value="F:uridylyltransferase activity"/>
    <property type="evidence" value="ECO:0007669"/>
    <property type="project" value="InterPro"/>
</dbReference>
<accession>A0A9K3PLA3</accession>
<dbReference type="Proteomes" id="UP000693970">
    <property type="component" value="Unassembled WGS sequence"/>
</dbReference>
<name>A0A9K3PLA3_9STRA</name>
<evidence type="ECO:0000256" key="3">
    <source>
        <dbReference type="ARBA" id="ARBA00022777"/>
    </source>
</evidence>
<protein>
    <submittedName>
        <fullName evidence="4">UTP-glucose-1-phosphate uridylyltransferase</fullName>
    </submittedName>
</protein>
<dbReference type="InterPro" id="IPR052203">
    <property type="entry name" value="GHMP_Kinase-Related"/>
</dbReference>
<keyword evidence="5" id="KW-1185">Reference proteome</keyword>
<dbReference type="PANTHER" id="PTHR32463:SF0">
    <property type="entry name" value="L-FUCOSE KINASE"/>
    <property type="match status" value="1"/>
</dbReference>
<proteinExistence type="predicted"/>
<evidence type="ECO:0000256" key="1">
    <source>
        <dbReference type="ARBA" id="ARBA00022679"/>
    </source>
</evidence>
<sequence>MGPPIAVPTENTTNGTDLFTTTVDIIISEDPSLRNLSLAEFCSTLDADRLLLECRLLDDFRRKPSQNLYHKVRACFFLYAIHRFHLPVVNPNQNEQGVEIPYQGYKSLCDRHFEEAIDAFLQVHCEQPSEAISSALAKAYYHLGFQTLADQVRLSVRNHPGNAWMYEVVQPGRHPLKVILPWIDGNQSKVLMEQTPVRMDLSHCGWSDIFFLGMDFPEGARVLNISIDLAVRGRHQEPLPPIDCFLQAIDEPVLKLTSIDLKAEVTLTHIAQVFDFCKDYLGLLRAGIIASGIIPLGLEGSEETLQSLFDNMVGPGKGLHLTTRVNDIPKGSRLAVSTNLLSSIISLGMRATGQTKSIEGSLTEDERRLVAARAILGEWLGGSGGGWQDSGGVWPGIKLIQGVKPEEYHPEYGVSRGRLLPVHRQLSDVEAPARLAQSLQDHLILVHGGMAQNVGPILEMVTEKYLLREADEWKARHDALRILDDILEAFKSSDVPKIAKLTTDNFFEPLQTIIPWASNLYTETLIDRTKLRFGDDFLGFWMLGGASGGGMGFIFKPEAKPIALVEMQDIMMSTKKEMEHALPFAMDPVVYDFKINDHGTKAQWFDGCLVPTWKEVSTPPSNHPKCPSLALDDVLCELGFDLTDHCKIQNDYRRGEIGLKQNRLPTDTKLENARPEDVILTDQVISHEIQSIGMEELRKGTVGVISLAAGVGSRWTQGAGCVKAINPFCKIAGRHRSFLEVHLAKSRRISTLVGMPLPHVITTSHMTGSAIHGYLDRVQNHGYEGPVYISPGKTIGLRLVPTADDLKFSWQNQPKLDKQAQKVRESGQQALLEWVKSCGEASDYRDNLPLQCLHPVGHFYEVPNLLLNGTLKTMLDDRPQLKYLMLHNIDTVGADVDPGLLGLFASRDSTLSFEVIARRIDDVGRGLAMQDGKVRLVEGLALPKEEDEFKFTYYNSMTTWIDIDKLLNVFGISRNDLADDLRVSNAVHTFSAKLPTYVALKEVKKRWGNGQEDVFPTVQFEKLWSDLSSLDEVDCDFFAVSRHRGCQLKDVSQLDGWFRDGSQKYLEKLCFW</sequence>
<organism evidence="4 5">
    <name type="scientific">Nitzschia inconspicua</name>
    <dbReference type="NCBI Taxonomy" id="303405"/>
    <lineage>
        <taxon>Eukaryota</taxon>
        <taxon>Sar</taxon>
        <taxon>Stramenopiles</taxon>
        <taxon>Ochrophyta</taxon>
        <taxon>Bacillariophyta</taxon>
        <taxon>Bacillariophyceae</taxon>
        <taxon>Bacillariophycidae</taxon>
        <taxon>Bacillariales</taxon>
        <taxon>Bacillariaceae</taxon>
        <taxon>Nitzschia</taxon>
    </lineage>
</organism>
<evidence type="ECO:0000256" key="2">
    <source>
        <dbReference type="ARBA" id="ARBA00022695"/>
    </source>
</evidence>
<dbReference type="PANTHER" id="PTHR32463">
    <property type="entry name" value="L-FUCOSE KINASE"/>
    <property type="match status" value="1"/>
</dbReference>
<dbReference type="Pfam" id="PF01704">
    <property type="entry name" value="UDPGP"/>
    <property type="match status" value="1"/>
</dbReference>
<keyword evidence="2 4" id="KW-0548">Nucleotidyltransferase</keyword>
<dbReference type="GO" id="GO:0042352">
    <property type="term" value="P:GDP-L-fucose salvage"/>
    <property type="evidence" value="ECO:0007669"/>
    <property type="project" value="TreeGrafter"/>
</dbReference>